<dbReference type="SUPFAM" id="SSF57667">
    <property type="entry name" value="beta-beta-alpha zinc fingers"/>
    <property type="match status" value="2"/>
</dbReference>
<organism evidence="6 7">
    <name type="scientific">Mya arenaria</name>
    <name type="common">Soft-shell clam</name>
    <dbReference type="NCBI Taxonomy" id="6604"/>
    <lineage>
        <taxon>Eukaryota</taxon>
        <taxon>Metazoa</taxon>
        <taxon>Spiralia</taxon>
        <taxon>Lophotrochozoa</taxon>
        <taxon>Mollusca</taxon>
        <taxon>Bivalvia</taxon>
        <taxon>Autobranchia</taxon>
        <taxon>Heteroconchia</taxon>
        <taxon>Euheterodonta</taxon>
        <taxon>Imparidentia</taxon>
        <taxon>Neoheterodontei</taxon>
        <taxon>Myida</taxon>
        <taxon>Myoidea</taxon>
        <taxon>Myidae</taxon>
        <taxon>Mya</taxon>
    </lineage>
</organism>
<dbReference type="PROSITE" id="PS00028">
    <property type="entry name" value="ZINC_FINGER_C2H2_1"/>
    <property type="match status" value="3"/>
</dbReference>
<dbReference type="EMBL" id="CP111021">
    <property type="protein sequence ID" value="WAR18127.1"/>
    <property type="molecule type" value="Genomic_DNA"/>
</dbReference>
<feature type="domain" description="C2H2-type" evidence="5">
    <location>
        <begin position="136"/>
        <end position="157"/>
    </location>
</feature>
<evidence type="ECO:0000313" key="7">
    <source>
        <dbReference type="Proteomes" id="UP001164746"/>
    </source>
</evidence>
<dbReference type="SMART" id="SM00355">
    <property type="entry name" value="ZnF_C2H2"/>
    <property type="match status" value="3"/>
</dbReference>
<keyword evidence="3" id="KW-0863">Zinc-finger</keyword>
<proteinExistence type="predicted"/>
<dbReference type="InterPro" id="IPR036236">
    <property type="entry name" value="Znf_C2H2_sf"/>
</dbReference>
<evidence type="ECO:0000259" key="5">
    <source>
        <dbReference type="PROSITE" id="PS00028"/>
    </source>
</evidence>
<feature type="domain" description="C2H2-type" evidence="5">
    <location>
        <begin position="17"/>
        <end position="37"/>
    </location>
</feature>
<dbReference type="Proteomes" id="UP001164746">
    <property type="component" value="Chromosome 10"/>
</dbReference>
<name>A0ABY7F7F9_MYAAR</name>
<evidence type="ECO:0000313" key="6">
    <source>
        <dbReference type="EMBL" id="WAR18127.1"/>
    </source>
</evidence>
<keyword evidence="1" id="KW-0479">Metal-binding</keyword>
<keyword evidence="7" id="KW-1185">Reference proteome</keyword>
<dbReference type="InterPro" id="IPR013087">
    <property type="entry name" value="Znf_C2H2_type"/>
</dbReference>
<dbReference type="InterPro" id="IPR022755">
    <property type="entry name" value="Znf_C2H2_jaz"/>
</dbReference>
<dbReference type="PANTHER" id="PTHR24408">
    <property type="entry name" value="ZINC FINGER PROTEIN"/>
    <property type="match status" value="1"/>
</dbReference>
<feature type="domain" description="C2H2-type" evidence="5">
    <location>
        <begin position="108"/>
        <end position="128"/>
    </location>
</feature>
<dbReference type="Gene3D" id="3.30.160.60">
    <property type="entry name" value="Classic Zinc Finger"/>
    <property type="match status" value="3"/>
</dbReference>
<reference evidence="6" key="1">
    <citation type="submission" date="2022-11" db="EMBL/GenBank/DDBJ databases">
        <title>Centuries of genome instability and evolution in soft-shell clam transmissible cancer (bioRxiv).</title>
        <authorList>
            <person name="Hart S.F.M."/>
            <person name="Yonemitsu M.A."/>
            <person name="Giersch R.M."/>
            <person name="Beal B.F."/>
            <person name="Arriagada G."/>
            <person name="Davis B.W."/>
            <person name="Ostrander E.A."/>
            <person name="Goff S.P."/>
            <person name="Metzger M.J."/>
        </authorList>
    </citation>
    <scope>NUCLEOTIDE SEQUENCE</scope>
    <source>
        <strain evidence="6">MELC-2E11</strain>
        <tissue evidence="6">Siphon/mantle</tissue>
    </source>
</reference>
<evidence type="ECO:0000256" key="4">
    <source>
        <dbReference type="ARBA" id="ARBA00022833"/>
    </source>
</evidence>
<keyword evidence="4" id="KW-0862">Zinc</keyword>
<keyword evidence="2" id="KW-0677">Repeat</keyword>
<protein>
    <submittedName>
        <fullName evidence="6">ZFP62-like protein</fullName>
    </submittedName>
</protein>
<accession>A0ABY7F7F9</accession>
<gene>
    <name evidence="6" type="ORF">MAR_032721</name>
</gene>
<evidence type="ECO:0000256" key="3">
    <source>
        <dbReference type="ARBA" id="ARBA00022771"/>
    </source>
</evidence>
<dbReference type="PANTHER" id="PTHR24408:SF58">
    <property type="entry name" value="TRANSCRIPTION FACTOR (TFIIIA), PUTATIVE (AFU_ORTHOLOGUE AFUA_1G05150)-RELATED"/>
    <property type="match status" value="1"/>
</dbReference>
<evidence type="ECO:0000256" key="2">
    <source>
        <dbReference type="ARBA" id="ARBA00022737"/>
    </source>
</evidence>
<evidence type="ECO:0000256" key="1">
    <source>
        <dbReference type="ARBA" id="ARBA00022723"/>
    </source>
</evidence>
<sequence>MATTGAVTKTTTARYQCEFCHKVMFNNHALVQHRRVHTGEKPFSCPINNEWVQFRWDQLFKCPVSEKSLNNDRSDEETYTARYTLEYALEYARNFRVTYIEGKKRYMCEVCHYICPDNWKLQLHRRKHTGERPYICDICEKTYKTAQNLKNHVKSAHFNS</sequence>
<dbReference type="Pfam" id="PF12171">
    <property type="entry name" value="zf-C2H2_jaz"/>
    <property type="match status" value="1"/>
</dbReference>